<dbReference type="Proteomes" id="UP001160130">
    <property type="component" value="Unassembled WGS sequence"/>
</dbReference>
<dbReference type="RefSeq" id="WP_280833495.1">
    <property type="nucleotide sequence ID" value="NZ_JARXVE010000005.1"/>
</dbReference>
<keyword evidence="2" id="KW-0238">DNA-binding</keyword>
<dbReference type="InterPro" id="IPR036390">
    <property type="entry name" value="WH_DNA-bd_sf"/>
</dbReference>
<dbReference type="EMBL" id="JARXVE010000005">
    <property type="protein sequence ID" value="MDH6196898.1"/>
    <property type="molecule type" value="Genomic_DNA"/>
</dbReference>
<dbReference type="SUPFAM" id="SSF46785">
    <property type="entry name" value="Winged helix' DNA-binding domain"/>
    <property type="match status" value="1"/>
</dbReference>
<name>A0ABT6L1S4_9MYCO</name>
<evidence type="ECO:0000313" key="2">
    <source>
        <dbReference type="EMBL" id="MDH6196898.1"/>
    </source>
</evidence>
<protein>
    <submittedName>
        <fullName evidence="2">DNA-binding MarR family transcriptional regulator</fullName>
    </submittedName>
</protein>
<comment type="caution">
    <text evidence="2">The sequence shown here is derived from an EMBL/GenBank/DDBJ whole genome shotgun (WGS) entry which is preliminary data.</text>
</comment>
<reference evidence="2 3" key="1">
    <citation type="submission" date="2023-04" db="EMBL/GenBank/DDBJ databases">
        <title>Forest soil microbial communities from Buena Vista Peninsula, Colon Province, Panama.</title>
        <authorList>
            <person name="Bouskill N."/>
        </authorList>
    </citation>
    <scope>NUCLEOTIDE SEQUENCE [LARGE SCALE GENOMIC DNA]</scope>
    <source>
        <strain evidence="2 3">AC80</strain>
    </source>
</reference>
<dbReference type="PANTHER" id="PTHR33164:SF99">
    <property type="entry name" value="MARR FAMILY REGULATORY PROTEIN"/>
    <property type="match status" value="1"/>
</dbReference>
<dbReference type="GO" id="GO:0003677">
    <property type="term" value="F:DNA binding"/>
    <property type="evidence" value="ECO:0007669"/>
    <property type="project" value="UniProtKB-KW"/>
</dbReference>
<dbReference type="PROSITE" id="PS50995">
    <property type="entry name" value="HTH_MARR_2"/>
    <property type="match status" value="1"/>
</dbReference>
<dbReference type="SMART" id="SM00347">
    <property type="entry name" value="HTH_MARR"/>
    <property type="match status" value="1"/>
</dbReference>
<evidence type="ECO:0000313" key="3">
    <source>
        <dbReference type="Proteomes" id="UP001160130"/>
    </source>
</evidence>
<evidence type="ECO:0000259" key="1">
    <source>
        <dbReference type="PROSITE" id="PS50995"/>
    </source>
</evidence>
<gene>
    <name evidence="2" type="ORF">M2272_003551</name>
</gene>
<dbReference type="InterPro" id="IPR036388">
    <property type="entry name" value="WH-like_DNA-bd_sf"/>
</dbReference>
<keyword evidence="3" id="KW-1185">Reference proteome</keyword>
<accession>A0ABT6L1S4</accession>
<dbReference type="PANTHER" id="PTHR33164">
    <property type="entry name" value="TRANSCRIPTIONAL REGULATOR, MARR FAMILY"/>
    <property type="match status" value="1"/>
</dbReference>
<dbReference type="Gene3D" id="1.10.10.10">
    <property type="entry name" value="Winged helix-like DNA-binding domain superfamily/Winged helix DNA-binding domain"/>
    <property type="match status" value="1"/>
</dbReference>
<dbReference type="InterPro" id="IPR039422">
    <property type="entry name" value="MarR/SlyA-like"/>
</dbReference>
<dbReference type="InterPro" id="IPR000835">
    <property type="entry name" value="HTH_MarR-typ"/>
</dbReference>
<proteinExistence type="predicted"/>
<organism evidence="2 3">
    <name type="scientific">Mycolicibacterium frederiksbergense</name>
    <dbReference type="NCBI Taxonomy" id="117567"/>
    <lineage>
        <taxon>Bacteria</taxon>
        <taxon>Bacillati</taxon>
        <taxon>Actinomycetota</taxon>
        <taxon>Actinomycetes</taxon>
        <taxon>Mycobacteriales</taxon>
        <taxon>Mycobacteriaceae</taxon>
        <taxon>Mycolicibacterium</taxon>
    </lineage>
</organism>
<dbReference type="Pfam" id="PF12802">
    <property type="entry name" value="MarR_2"/>
    <property type="match status" value="1"/>
</dbReference>
<feature type="domain" description="HTH marR-type" evidence="1">
    <location>
        <begin position="1"/>
        <end position="144"/>
    </location>
</feature>
<sequence length="155" mass="17323">MHEFDDIEQKSWRDFLESSSQLLNILNRTLIERHGLKLADVMLLQLLATSRGGSVRMGDLSNALMLIPSRLTQQARRLEALGLIRRSASEGDRRGVVATITGDGLAQAKHALATYARFVRKNYLNPLSRQQMTALGDSSRRISSALKDTEPNAKY</sequence>